<protein>
    <submittedName>
        <fullName evidence="1">Uncharacterized protein</fullName>
    </submittedName>
</protein>
<gene>
    <name evidence="1" type="ORF">DDV96_12460</name>
</gene>
<proteinExistence type="predicted"/>
<comment type="caution">
    <text evidence="1">The sequence shown here is derived from an EMBL/GenBank/DDBJ whole genome shotgun (WGS) entry which is preliminary data.</text>
</comment>
<evidence type="ECO:0000313" key="1">
    <source>
        <dbReference type="EMBL" id="PVW13977.1"/>
    </source>
</evidence>
<dbReference type="Proteomes" id="UP000245962">
    <property type="component" value="Unassembled WGS sequence"/>
</dbReference>
<dbReference type="RefSeq" id="WP_116695107.1">
    <property type="nucleotide sequence ID" value="NZ_QEHR01000007.1"/>
</dbReference>
<accession>A0A2U0HYR0</accession>
<dbReference type="EMBL" id="QEHR01000007">
    <property type="protein sequence ID" value="PVW13977.1"/>
    <property type="molecule type" value="Genomic_DNA"/>
</dbReference>
<dbReference type="AlphaFoldDB" id="A0A2U0HYR0"/>
<evidence type="ECO:0000313" key="2">
    <source>
        <dbReference type="Proteomes" id="UP000245962"/>
    </source>
</evidence>
<keyword evidence="2" id="KW-1185">Reference proteome</keyword>
<dbReference type="OrthoDB" id="797788at2"/>
<name>A0A2U0HYR0_9FLAO</name>
<reference evidence="1 2" key="1">
    <citation type="submission" date="2018-04" db="EMBL/GenBank/DDBJ databases">
        <title>Marixanthomonas spongiae HN-E44 sp. nov., isolated from a marine sponge.</title>
        <authorList>
            <person name="Luo L."/>
            <person name="Zhuang L."/>
        </authorList>
    </citation>
    <scope>NUCLEOTIDE SEQUENCE [LARGE SCALE GENOMIC DNA]</scope>
    <source>
        <strain evidence="1 2">HN-E44</strain>
    </source>
</reference>
<organism evidence="1 2">
    <name type="scientific">Marixanthomonas spongiae</name>
    <dbReference type="NCBI Taxonomy" id="2174845"/>
    <lineage>
        <taxon>Bacteria</taxon>
        <taxon>Pseudomonadati</taxon>
        <taxon>Bacteroidota</taxon>
        <taxon>Flavobacteriia</taxon>
        <taxon>Flavobacteriales</taxon>
        <taxon>Flavobacteriaceae</taxon>
        <taxon>Marixanthomonas</taxon>
    </lineage>
</organism>
<sequence>MKNDLYTKTILTVIAICLTINVIKDLEIIPKAHASKNTVETSSDYKLVPISDNNTLDVRIVDIDTYDELDVNINSIDTYDELKVNINSIDSDDELNVNIDEVGGQYVTHGGPLPVKTN</sequence>